<dbReference type="AlphaFoldDB" id="A0A3P6RR43"/>
<dbReference type="InterPro" id="IPR000210">
    <property type="entry name" value="BTB/POZ_dom"/>
</dbReference>
<protein>
    <recommendedName>
        <fullName evidence="1">BTB domain-containing protein</fullName>
    </recommendedName>
</protein>
<evidence type="ECO:0000313" key="3">
    <source>
        <dbReference type="Proteomes" id="UP000271889"/>
    </source>
</evidence>
<reference evidence="2 3" key="1">
    <citation type="submission" date="2018-11" db="EMBL/GenBank/DDBJ databases">
        <authorList>
            <consortium name="Pathogen Informatics"/>
        </authorList>
    </citation>
    <scope>NUCLEOTIDE SEQUENCE [LARGE SCALE GENOMIC DNA]</scope>
</reference>
<dbReference type="OrthoDB" id="2414723at2759"/>
<dbReference type="Pfam" id="PF02214">
    <property type="entry name" value="BTB_2"/>
    <property type="match status" value="1"/>
</dbReference>
<sequence length="206" mass="24066">MLVTHLGGDGYWASHAFRRFMFVFQQRQELRDEELVRINVGGTVFEAYRSTLHPLLSRINTGGRRNLNQEYVFVNRNPKHFLKILDYLRDRNNFRPPSEYRAREELRQEAIYYNLADLQRMCAGMLNTRDRVRFKENAIEIYWNYIATFWIQSGLVELNCLDCKSETLVRGSGLGGGGYYVSALHMKQHMLLAKGTIAAVSHINMH</sequence>
<evidence type="ECO:0000313" key="2">
    <source>
        <dbReference type="EMBL" id="VDK47204.1"/>
    </source>
</evidence>
<dbReference type="Proteomes" id="UP000271889">
    <property type="component" value="Unassembled WGS sequence"/>
</dbReference>
<accession>A0A3P6RR43</accession>
<evidence type="ECO:0000259" key="1">
    <source>
        <dbReference type="SMART" id="SM00225"/>
    </source>
</evidence>
<dbReference type="Gene3D" id="3.30.710.10">
    <property type="entry name" value="Potassium Channel Kv1.1, Chain A"/>
    <property type="match status" value="1"/>
</dbReference>
<organism evidence="2 3">
    <name type="scientific">Cylicostephanus goldi</name>
    <name type="common">Nematode worm</name>
    <dbReference type="NCBI Taxonomy" id="71465"/>
    <lineage>
        <taxon>Eukaryota</taxon>
        <taxon>Metazoa</taxon>
        <taxon>Ecdysozoa</taxon>
        <taxon>Nematoda</taxon>
        <taxon>Chromadorea</taxon>
        <taxon>Rhabditida</taxon>
        <taxon>Rhabditina</taxon>
        <taxon>Rhabditomorpha</taxon>
        <taxon>Strongyloidea</taxon>
        <taxon>Strongylidae</taxon>
        <taxon>Cylicostephanus</taxon>
    </lineage>
</organism>
<dbReference type="InterPro" id="IPR045068">
    <property type="entry name" value="BACURD1-3"/>
</dbReference>
<dbReference type="PANTHER" id="PTHR11145">
    <property type="entry name" value="BTB/POZ DOMAIN-CONTAINING ADAPTER FOR CUL3-MEDIATED RHOA DEGRADATION PROTEIN FAMILY MEMBER"/>
    <property type="match status" value="1"/>
</dbReference>
<dbReference type="PANTHER" id="PTHR11145:SF12">
    <property type="entry name" value="BTB DOMAIN-CONTAINING PROTEIN"/>
    <property type="match status" value="1"/>
</dbReference>
<name>A0A3P6RR43_CYLGO</name>
<keyword evidence="3" id="KW-1185">Reference proteome</keyword>
<dbReference type="InterPro" id="IPR003131">
    <property type="entry name" value="T1-type_BTB"/>
</dbReference>
<dbReference type="EMBL" id="UYRV01001554">
    <property type="protein sequence ID" value="VDK47204.1"/>
    <property type="molecule type" value="Genomic_DNA"/>
</dbReference>
<dbReference type="InterPro" id="IPR011333">
    <property type="entry name" value="SKP1/BTB/POZ_sf"/>
</dbReference>
<gene>
    <name evidence="2" type="ORF">CGOC_LOCUS956</name>
</gene>
<dbReference type="SUPFAM" id="SSF54695">
    <property type="entry name" value="POZ domain"/>
    <property type="match status" value="1"/>
</dbReference>
<dbReference type="SMART" id="SM00225">
    <property type="entry name" value="BTB"/>
    <property type="match status" value="1"/>
</dbReference>
<proteinExistence type="predicted"/>
<dbReference type="GO" id="GO:0051260">
    <property type="term" value="P:protein homooligomerization"/>
    <property type="evidence" value="ECO:0007669"/>
    <property type="project" value="InterPro"/>
</dbReference>
<feature type="domain" description="BTB" evidence="1">
    <location>
        <begin position="34"/>
        <end position="130"/>
    </location>
</feature>